<gene>
    <name evidence="5" type="ORF">ACFQGD_15325</name>
</gene>
<proteinExistence type="inferred from homology"/>
<reference evidence="6" key="1">
    <citation type="journal article" date="2019" name="Int. J. Syst. Evol. Microbiol.">
        <title>The Global Catalogue of Microorganisms (GCM) 10K type strain sequencing project: providing services to taxonomists for standard genome sequencing and annotation.</title>
        <authorList>
            <consortium name="The Broad Institute Genomics Platform"/>
            <consortium name="The Broad Institute Genome Sequencing Center for Infectious Disease"/>
            <person name="Wu L."/>
            <person name="Ma J."/>
        </authorList>
    </citation>
    <scope>NUCLEOTIDE SEQUENCE [LARGE SCALE GENOMIC DNA]</scope>
    <source>
        <strain evidence="6">KCTC 32255</strain>
    </source>
</reference>
<dbReference type="InterPro" id="IPR030678">
    <property type="entry name" value="Peptide/Ni-bd"/>
</dbReference>
<evidence type="ECO:0000256" key="2">
    <source>
        <dbReference type="ARBA" id="ARBA00022448"/>
    </source>
</evidence>
<sequence length="536" mass="58790">MATTLVLVATACAADDTGPAAPQSEGEPTKGGTLVVAISSDPDHLNPAITTSGATHTAAELLYNGLVRLDADGTPQPELAESWEVADDGARYVFQLRDDVTWHDGEPFTSDDVKFAFEDVLLKYHSRTQASLGDALASIETPDEHAVEFIFDEPYGPLLQQLDVTEAPIVAEHVYEGTDPLENPANRKPIGTGPFTLEDYTPDAEIRFAANEDYFKEDLPYLDSVVMRVIPEESNQVVALESGEVQWLWGVPGPDLERLRADGRFEFLETSVNPGGANCIMTVTFNLDRPMFDDVDTRRAIALALDKQQYLDRVQFGQGKVAEAPISSGISYAHAENLDGMPSYNPDESARLLDEAGWVREGDDTRVAQGVDGVKDGTPLEFDFLHFPNFADYGELFRAQLAKVGADVELRPLEPPVFVETVFTHRKFDTNVISYCNGNDPEIGVKRMYLSSNIGPVPFSNAAGYRNPTVDTLFEEARTAIGDERTEAYRKLQEALVADLPYAWLVETTATRVFPKRCGGFSHSGHFAEAAYCATS</sequence>
<organism evidence="5 6">
    <name type="scientific">Haloechinothrix salitolerans</name>
    <dbReference type="NCBI Taxonomy" id="926830"/>
    <lineage>
        <taxon>Bacteria</taxon>
        <taxon>Bacillati</taxon>
        <taxon>Actinomycetota</taxon>
        <taxon>Actinomycetes</taxon>
        <taxon>Pseudonocardiales</taxon>
        <taxon>Pseudonocardiaceae</taxon>
        <taxon>Haloechinothrix</taxon>
    </lineage>
</organism>
<keyword evidence="6" id="KW-1185">Reference proteome</keyword>
<comment type="similarity">
    <text evidence="1">Belongs to the bacterial solute-binding protein 5 family.</text>
</comment>
<comment type="caution">
    <text evidence="5">The sequence shown here is derived from an EMBL/GenBank/DDBJ whole genome shotgun (WGS) entry which is preliminary data.</text>
</comment>
<protein>
    <submittedName>
        <fullName evidence="5">ABC transporter substrate-binding protein</fullName>
    </submittedName>
</protein>
<dbReference type="InterPro" id="IPR039424">
    <property type="entry name" value="SBP_5"/>
</dbReference>
<accession>A0ABW2BZQ2</accession>
<dbReference type="PIRSF" id="PIRSF002741">
    <property type="entry name" value="MppA"/>
    <property type="match status" value="1"/>
</dbReference>
<dbReference type="Proteomes" id="UP001596337">
    <property type="component" value="Unassembled WGS sequence"/>
</dbReference>
<evidence type="ECO:0000313" key="5">
    <source>
        <dbReference type="EMBL" id="MFC6868512.1"/>
    </source>
</evidence>
<evidence type="ECO:0000259" key="4">
    <source>
        <dbReference type="Pfam" id="PF00496"/>
    </source>
</evidence>
<keyword evidence="2" id="KW-0813">Transport</keyword>
<evidence type="ECO:0000256" key="3">
    <source>
        <dbReference type="ARBA" id="ARBA00022729"/>
    </source>
</evidence>
<evidence type="ECO:0000256" key="1">
    <source>
        <dbReference type="ARBA" id="ARBA00005695"/>
    </source>
</evidence>
<name>A0ABW2BZQ2_9PSEU</name>
<dbReference type="SUPFAM" id="SSF53850">
    <property type="entry name" value="Periplasmic binding protein-like II"/>
    <property type="match status" value="1"/>
</dbReference>
<dbReference type="PANTHER" id="PTHR30290">
    <property type="entry name" value="PERIPLASMIC BINDING COMPONENT OF ABC TRANSPORTER"/>
    <property type="match status" value="1"/>
</dbReference>
<evidence type="ECO:0000313" key="6">
    <source>
        <dbReference type="Proteomes" id="UP001596337"/>
    </source>
</evidence>
<dbReference type="Gene3D" id="3.40.190.10">
    <property type="entry name" value="Periplasmic binding protein-like II"/>
    <property type="match status" value="1"/>
</dbReference>
<dbReference type="EMBL" id="JBHSXX010000001">
    <property type="protein sequence ID" value="MFC6868512.1"/>
    <property type="molecule type" value="Genomic_DNA"/>
</dbReference>
<feature type="domain" description="Solute-binding protein family 5" evidence="4">
    <location>
        <begin position="74"/>
        <end position="448"/>
    </location>
</feature>
<dbReference type="PANTHER" id="PTHR30290:SF9">
    <property type="entry name" value="OLIGOPEPTIDE-BINDING PROTEIN APPA"/>
    <property type="match status" value="1"/>
</dbReference>
<dbReference type="Gene3D" id="3.10.105.10">
    <property type="entry name" value="Dipeptide-binding Protein, Domain 3"/>
    <property type="match status" value="1"/>
</dbReference>
<dbReference type="RefSeq" id="WP_345392668.1">
    <property type="nucleotide sequence ID" value="NZ_BAABLA010000011.1"/>
</dbReference>
<dbReference type="InterPro" id="IPR000914">
    <property type="entry name" value="SBP_5_dom"/>
</dbReference>
<keyword evidence="3" id="KW-0732">Signal</keyword>
<dbReference type="Pfam" id="PF00496">
    <property type="entry name" value="SBP_bac_5"/>
    <property type="match status" value="1"/>
</dbReference>